<name>A0A084W4J2_ANOSI</name>
<dbReference type="EMBL" id="KE525299">
    <property type="protein sequence ID" value="KFB45136.1"/>
    <property type="molecule type" value="Genomic_DNA"/>
</dbReference>
<evidence type="ECO:0000313" key="1">
    <source>
        <dbReference type="EMBL" id="KFB45136.1"/>
    </source>
</evidence>
<proteinExistence type="predicted"/>
<keyword evidence="3" id="KW-1185">Reference proteome</keyword>
<evidence type="ECO:0000313" key="2">
    <source>
        <dbReference type="EnsemblMetazoa" id="ASIC013085-PA"/>
    </source>
</evidence>
<dbReference type="Proteomes" id="UP000030765">
    <property type="component" value="Unassembled WGS sequence"/>
</dbReference>
<dbReference type="EnsemblMetazoa" id="ASIC013085-RA">
    <property type="protein sequence ID" value="ASIC013085-PA"/>
    <property type="gene ID" value="ASIC013085"/>
</dbReference>
<dbReference type="AlphaFoldDB" id="A0A084W4J2"/>
<sequence length="105" mass="12080">MFQHSGASEGAPAGRKFPHEKFHQCDVKSQRHFAFSRYMSRPCTGHSAGHIAQFHLPTPNWRVHKFFPSSDSDDPFELPCQKLFRSGSVEMLVYPHPCWPRLALQ</sequence>
<evidence type="ECO:0000313" key="3">
    <source>
        <dbReference type="Proteomes" id="UP000030765"/>
    </source>
</evidence>
<gene>
    <name evidence="1" type="ORF">ZHAS_00013085</name>
</gene>
<reference evidence="1 3" key="1">
    <citation type="journal article" date="2014" name="BMC Genomics">
        <title>Genome sequence of Anopheles sinensis provides insight into genetics basis of mosquito competence for malaria parasites.</title>
        <authorList>
            <person name="Zhou D."/>
            <person name="Zhang D."/>
            <person name="Ding G."/>
            <person name="Shi L."/>
            <person name="Hou Q."/>
            <person name="Ye Y."/>
            <person name="Xu Y."/>
            <person name="Zhou H."/>
            <person name="Xiong C."/>
            <person name="Li S."/>
            <person name="Yu J."/>
            <person name="Hong S."/>
            <person name="Yu X."/>
            <person name="Zou P."/>
            <person name="Chen C."/>
            <person name="Chang X."/>
            <person name="Wang W."/>
            <person name="Lv Y."/>
            <person name="Sun Y."/>
            <person name="Ma L."/>
            <person name="Shen B."/>
            <person name="Zhu C."/>
        </authorList>
    </citation>
    <scope>NUCLEOTIDE SEQUENCE [LARGE SCALE GENOMIC DNA]</scope>
</reference>
<reference evidence="2" key="2">
    <citation type="submission" date="2020-05" db="UniProtKB">
        <authorList>
            <consortium name="EnsemblMetazoa"/>
        </authorList>
    </citation>
    <scope>IDENTIFICATION</scope>
</reference>
<organism evidence="1">
    <name type="scientific">Anopheles sinensis</name>
    <name type="common">Mosquito</name>
    <dbReference type="NCBI Taxonomy" id="74873"/>
    <lineage>
        <taxon>Eukaryota</taxon>
        <taxon>Metazoa</taxon>
        <taxon>Ecdysozoa</taxon>
        <taxon>Arthropoda</taxon>
        <taxon>Hexapoda</taxon>
        <taxon>Insecta</taxon>
        <taxon>Pterygota</taxon>
        <taxon>Neoptera</taxon>
        <taxon>Endopterygota</taxon>
        <taxon>Diptera</taxon>
        <taxon>Nematocera</taxon>
        <taxon>Culicoidea</taxon>
        <taxon>Culicidae</taxon>
        <taxon>Anophelinae</taxon>
        <taxon>Anopheles</taxon>
    </lineage>
</organism>
<dbReference type="EMBL" id="ATLV01020337">
    <property type="status" value="NOT_ANNOTATED_CDS"/>
    <property type="molecule type" value="Genomic_DNA"/>
</dbReference>
<accession>A0A084W4J2</accession>
<dbReference type="VEuPathDB" id="VectorBase:ASIC013085"/>
<protein>
    <submittedName>
        <fullName evidence="1 2">Uncharacterized protein</fullName>
    </submittedName>
</protein>